<dbReference type="RefSeq" id="WP_310064017.1">
    <property type="nucleotide sequence ID" value="NZ_JAVDVY010000003.1"/>
</dbReference>
<comment type="caution">
    <text evidence="2">The sequence shown here is derived from an EMBL/GenBank/DDBJ whole genome shotgun (WGS) entry which is preliminary data.</text>
</comment>
<dbReference type="InterPro" id="IPR045057">
    <property type="entry name" value="Gcn5-rel_NAT"/>
</dbReference>
<proteinExistence type="predicted"/>
<feature type="domain" description="N-acetyltransferase" evidence="1">
    <location>
        <begin position="11"/>
        <end position="96"/>
    </location>
</feature>
<dbReference type="PANTHER" id="PTHR31435">
    <property type="entry name" value="PROTEIN NATD1"/>
    <property type="match status" value="1"/>
</dbReference>
<gene>
    <name evidence="2" type="ORF">J2X06_003156</name>
</gene>
<dbReference type="Gene3D" id="3.40.630.30">
    <property type="match status" value="1"/>
</dbReference>
<dbReference type="PANTHER" id="PTHR31435:SF9">
    <property type="entry name" value="PROTEIN NATD1"/>
    <property type="match status" value="1"/>
</dbReference>
<dbReference type="PROSITE" id="PS51729">
    <property type="entry name" value="GNAT_YJDJ"/>
    <property type="match status" value="1"/>
</dbReference>
<reference evidence="2 3" key="1">
    <citation type="submission" date="2023-07" db="EMBL/GenBank/DDBJ databases">
        <title>Sorghum-associated microbial communities from plants grown in Nebraska, USA.</title>
        <authorList>
            <person name="Schachtman D."/>
        </authorList>
    </citation>
    <scope>NUCLEOTIDE SEQUENCE [LARGE SCALE GENOMIC DNA]</scope>
    <source>
        <strain evidence="2 3">BE198</strain>
    </source>
</reference>
<dbReference type="EMBL" id="JAVDVY010000003">
    <property type="protein sequence ID" value="MDR7135938.1"/>
    <property type="molecule type" value="Genomic_DNA"/>
</dbReference>
<dbReference type="SUPFAM" id="SSF55729">
    <property type="entry name" value="Acyl-CoA N-acyltransferases (Nat)"/>
    <property type="match status" value="1"/>
</dbReference>
<sequence>MANRMTTHTIEHDPEAHEFSTTVDGVQAQLVYHLEGQRMVITHTGVPDAIGGRGIAGELVRAAFEYARSQGWHVRPACSYAAAWVERHPEYNQLLG</sequence>
<organism evidence="2 3">
    <name type="scientific">Lysobacter niastensis</name>
    <dbReference type="NCBI Taxonomy" id="380629"/>
    <lineage>
        <taxon>Bacteria</taxon>
        <taxon>Pseudomonadati</taxon>
        <taxon>Pseudomonadota</taxon>
        <taxon>Gammaproteobacteria</taxon>
        <taxon>Lysobacterales</taxon>
        <taxon>Lysobacteraceae</taxon>
        <taxon>Lysobacter</taxon>
    </lineage>
</organism>
<dbReference type="InterPro" id="IPR016181">
    <property type="entry name" value="Acyl_CoA_acyltransferase"/>
</dbReference>
<accession>A0ABU1WEA5</accession>
<evidence type="ECO:0000259" key="1">
    <source>
        <dbReference type="PROSITE" id="PS51729"/>
    </source>
</evidence>
<name>A0ABU1WEA5_9GAMM</name>
<evidence type="ECO:0000313" key="3">
    <source>
        <dbReference type="Proteomes" id="UP001251524"/>
    </source>
</evidence>
<evidence type="ECO:0000313" key="2">
    <source>
        <dbReference type="EMBL" id="MDR7135938.1"/>
    </source>
</evidence>
<dbReference type="Proteomes" id="UP001251524">
    <property type="component" value="Unassembled WGS sequence"/>
</dbReference>
<keyword evidence="3" id="KW-1185">Reference proteome</keyword>
<dbReference type="Pfam" id="PF14542">
    <property type="entry name" value="Acetyltransf_CG"/>
    <property type="match status" value="1"/>
</dbReference>
<protein>
    <submittedName>
        <fullName evidence="2">GNAT family acetyltransferase</fullName>
    </submittedName>
</protein>
<dbReference type="InterPro" id="IPR031165">
    <property type="entry name" value="GNAT_YJDJ"/>
</dbReference>